<reference evidence="1" key="1">
    <citation type="submission" date="2020-01" db="EMBL/GenBank/DDBJ databases">
        <authorList>
            <person name="Meier V. D."/>
            <person name="Meier V D."/>
        </authorList>
    </citation>
    <scope>NUCLEOTIDE SEQUENCE</scope>
    <source>
        <strain evidence="1">HLG_WM_MAG_01</strain>
    </source>
</reference>
<dbReference type="EMBL" id="CACVAS010000117">
    <property type="protein sequence ID" value="CAA6824036.1"/>
    <property type="molecule type" value="Genomic_DNA"/>
</dbReference>
<proteinExistence type="predicted"/>
<name>A0A6S6U8W3_9BACT</name>
<gene>
    <name evidence="1" type="ORF">HELGO_WM1023</name>
</gene>
<organism evidence="1">
    <name type="scientific">uncultured Sulfurovum sp</name>
    <dbReference type="NCBI Taxonomy" id="269237"/>
    <lineage>
        <taxon>Bacteria</taxon>
        <taxon>Pseudomonadati</taxon>
        <taxon>Campylobacterota</taxon>
        <taxon>Epsilonproteobacteria</taxon>
        <taxon>Campylobacterales</taxon>
        <taxon>Sulfurovaceae</taxon>
        <taxon>Sulfurovum</taxon>
        <taxon>environmental samples</taxon>
    </lineage>
</organism>
<dbReference type="AlphaFoldDB" id="A0A6S6U8W3"/>
<sequence>MDKEELLNLYLEKLRLYVLEKLENDDISVLEAMKESLTFIEGELTGY</sequence>
<protein>
    <recommendedName>
        <fullName evidence="2">Phage protein</fullName>
    </recommendedName>
</protein>
<evidence type="ECO:0000313" key="1">
    <source>
        <dbReference type="EMBL" id="CAA6824036.1"/>
    </source>
</evidence>
<evidence type="ECO:0008006" key="2">
    <source>
        <dbReference type="Google" id="ProtNLM"/>
    </source>
</evidence>
<accession>A0A6S6U8W3</accession>